<comment type="similarity">
    <text evidence="1">Belongs to the short-chain dehydrogenases/reductases (SDR) family.</text>
</comment>
<reference evidence="4 5" key="1">
    <citation type="submission" date="2018-10" db="EMBL/GenBank/DDBJ databases">
        <title>Isolation from soil.</title>
        <authorList>
            <person name="Hu J."/>
        </authorList>
    </citation>
    <scope>NUCLEOTIDE SEQUENCE [LARGE SCALE GENOMIC DNA]</scope>
    <source>
        <strain evidence="4 5">NEAU-Ht49</strain>
    </source>
</reference>
<evidence type="ECO:0000313" key="5">
    <source>
        <dbReference type="Proteomes" id="UP000282674"/>
    </source>
</evidence>
<dbReference type="GO" id="GO:0016491">
    <property type="term" value="F:oxidoreductase activity"/>
    <property type="evidence" value="ECO:0007669"/>
    <property type="project" value="UniProtKB-KW"/>
</dbReference>
<evidence type="ECO:0000256" key="3">
    <source>
        <dbReference type="SAM" id="MobiDB-lite"/>
    </source>
</evidence>
<evidence type="ECO:0000256" key="1">
    <source>
        <dbReference type="ARBA" id="ARBA00006484"/>
    </source>
</evidence>
<keyword evidence="2" id="KW-0560">Oxidoreductase</keyword>
<sequence>MTDVFSTPAAPAAAPAPVRSPLPGGLAGSTVLVLGGTSGIGLAAGRLLHEVGARVVLSGRSKDRLDAAVESVAGDGGDAEVLGAVADVTDEDAVRAAFDLAGRVDHVLLTAGAFTGAGAVAELTAEAARAAYDQRAWAALIVARLAAERLPAGGSITLTSGSLVLRPRPGMAGAMAAVGAVEALTASLAVELAERRVRVNTVRYGGFDTPLMRAAGGLETDEAIRQAGAGTPLGRFGTAEEAGAAPVFLMANTYITGQVITVDGAQTLA</sequence>
<proteinExistence type="inferred from homology"/>
<dbReference type="Gene3D" id="3.40.50.720">
    <property type="entry name" value="NAD(P)-binding Rossmann-like Domain"/>
    <property type="match status" value="1"/>
</dbReference>
<dbReference type="RefSeq" id="WP_122196349.1">
    <property type="nucleotide sequence ID" value="NZ_JBHSKC010000011.1"/>
</dbReference>
<gene>
    <name evidence="4" type="ORF">EBO15_22210</name>
</gene>
<dbReference type="PANTHER" id="PTHR43477">
    <property type="entry name" value="DIHYDROANTICAPSIN 7-DEHYDROGENASE"/>
    <property type="match status" value="1"/>
</dbReference>
<dbReference type="InterPro" id="IPR036291">
    <property type="entry name" value="NAD(P)-bd_dom_sf"/>
</dbReference>
<dbReference type="Proteomes" id="UP000282674">
    <property type="component" value="Unassembled WGS sequence"/>
</dbReference>
<dbReference type="OrthoDB" id="9806974at2"/>
<dbReference type="InterPro" id="IPR002347">
    <property type="entry name" value="SDR_fam"/>
</dbReference>
<feature type="region of interest" description="Disordered" evidence="3">
    <location>
        <begin position="1"/>
        <end position="20"/>
    </location>
</feature>
<dbReference type="EMBL" id="RFFG01000040">
    <property type="protein sequence ID" value="RMI41687.1"/>
    <property type="molecule type" value="Genomic_DNA"/>
</dbReference>
<accession>A0A3M2LWH5</accession>
<dbReference type="PRINTS" id="PR00081">
    <property type="entry name" value="GDHRDH"/>
</dbReference>
<dbReference type="AlphaFoldDB" id="A0A3M2LWH5"/>
<evidence type="ECO:0000313" key="4">
    <source>
        <dbReference type="EMBL" id="RMI41687.1"/>
    </source>
</evidence>
<keyword evidence="5" id="KW-1185">Reference proteome</keyword>
<dbReference type="InterPro" id="IPR051122">
    <property type="entry name" value="SDR_DHRS6-like"/>
</dbReference>
<organism evidence="4 5">
    <name type="scientific">Actinomadura harenae</name>
    <dbReference type="NCBI Taxonomy" id="2483351"/>
    <lineage>
        <taxon>Bacteria</taxon>
        <taxon>Bacillati</taxon>
        <taxon>Actinomycetota</taxon>
        <taxon>Actinomycetes</taxon>
        <taxon>Streptosporangiales</taxon>
        <taxon>Thermomonosporaceae</taxon>
        <taxon>Actinomadura</taxon>
    </lineage>
</organism>
<protein>
    <submittedName>
        <fullName evidence="4">SDR family oxidoreductase</fullName>
    </submittedName>
</protein>
<dbReference type="SUPFAM" id="SSF51735">
    <property type="entry name" value="NAD(P)-binding Rossmann-fold domains"/>
    <property type="match status" value="1"/>
</dbReference>
<dbReference type="PANTHER" id="PTHR43477:SF1">
    <property type="entry name" value="DIHYDROANTICAPSIN 7-DEHYDROGENASE"/>
    <property type="match status" value="1"/>
</dbReference>
<dbReference type="Pfam" id="PF13561">
    <property type="entry name" value="adh_short_C2"/>
    <property type="match status" value="1"/>
</dbReference>
<evidence type="ECO:0000256" key="2">
    <source>
        <dbReference type="ARBA" id="ARBA00023002"/>
    </source>
</evidence>
<comment type="caution">
    <text evidence="4">The sequence shown here is derived from an EMBL/GenBank/DDBJ whole genome shotgun (WGS) entry which is preliminary data.</text>
</comment>
<feature type="compositionally biased region" description="Low complexity" evidence="3">
    <location>
        <begin position="8"/>
        <end position="17"/>
    </location>
</feature>
<name>A0A3M2LWH5_9ACTN</name>